<accession>A0A1Q8YKU0</accession>
<keyword evidence="3" id="KW-1185">Reference proteome</keyword>
<dbReference type="EMBL" id="MSYM01000001">
    <property type="protein sequence ID" value="OLP08671.1"/>
    <property type="molecule type" value="Genomic_DNA"/>
</dbReference>
<sequence length="79" mass="9076">MWVNTPTHRLSECRLQLSLSKLFSRSTLDLGSATSLPQELSSFWTLVLIKTSKEMPMNRFPPHPHRRGKPEQRGGLPDF</sequence>
<evidence type="ECO:0000313" key="2">
    <source>
        <dbReference type="EMBL" id="OLP08671.1"/>
    </source>
</evidence>
<evidence type="ECO:0000313" key="3">
    <source>
        <dbReference type="Proteomes" id="UP000185911"/>
    </source>
</evidence>
<dbReference type="Proteomes" id="UP000185911">
    <property type="component" value="Unassembled WGS sequence"/>
</dbReference>
<reference evidence="2 3" key="1">
    <citation type="submission" date="2017-01" db="EMBL/GenBank/DDBJ databases">
        <title>Genome sequence of Rhodoferax antarcticus ANT.BR, a psychrophilic purple nonsulfur bacterium from an Antarctic microbial mat.</title>
        <authorList>
            <person name="Baker J."/>
            <person name="Riester C."/>
            <person name="Skinner B."/>
            <person name="Newell A."/>
            <person name="Swingley W."/>
            <person name="Madigan M."/>
            <person name="Jung D."/>
            <person name="Asao M."/>
            <person name="Chen M."/>
            <person name="Loughlin P."/>
            <person name="Pan H."/>
            <person name="Lin S."/>
            <person name="Li N."/>
            <person name="Shaw J."/>
            <person name="Prado M."/>
            <person name="Sherman C."/>
            <person name="Li X."/>
            <person name="Tang J."/>
            <person name="Blankenship R."/>
            <person name="Zhao T."/>
            <person name="Touchman J."/>
            <person name="Sattley M."/>
        </authorList>
    </citation>
    <scope>NUCLEOTIDE SEQUENCE [LARGE SCALE GENOMIC DNA]</scope>
    <source>
        <strain evidence="2 3">ANT.BR</strain>
    </source>
</reference>
<comment type="caution">
    <text evidence="2">The sequence shown here is derived from an EMBL/GenBank/DDBJ whole genome shotgun (WGS) entry which is preliminary data.</text>
</comment>
<protein>
    <submittedName>
        <fullName evidence="2">Uncharacterized protein</fullName>
    </submittedName>
</protein>
<proteinExistence type="predicted"/>
<organism evidence="2 3">
    <name type="scientific">Rhodoferax antarcticus ANT.BR</name>
    <dbReference type="NCBI Taxonomy" id="1111071"/>
    <lineage>
        <taxon>Bacteria</taxon>
        <taxon>Pseudomonadati</taxon>
        <taxon>Pseudomonadota</taxon>
        <taxon>Betaproteobacteria</taxon>
        <taxon>Burkholderiales</taxon>
        <taxon>Comamonadaceae</taxon>
        <taxon>Rhodoferax</taxon>
    </lineage>
</organism>
<evidence type="ECO:0000256" key="1">
    <source>
        <dbReference type="SAM" id="MobiDB-lite"/>
    </source>
</evidence>
<name>A0A1Q8YKU0_9BURK</name>
<feature type="region of interest" description="Disordered" evidence="1">
    <location>
        <begin position="55"/>
        <end position="79"/>
    </location>
</feature>
<gene>
    <name evidence="2" type="ORF">BLL52_0279</name>
</gene>
<dbReference type="AlphaFoldDB" id="A0A1Q8YKU0"/>